<evidence type="ECO:0008006" key="3">
    <source>
        <dbReference type="Google" id="ProtNLM"/>
    </source>
</evidence>
<dbReference type="InterPro" id="IPR036691">
    <property type="entry name" value="Endo/exonu/phosph_ase_sf"/>
</dbReference>
<sequence length="255" mass="29400">MKNQSIIRSVTAIFMKLLKTLFLNIKERGSVFVCGDLNSRVGELNDVLCDDNLDKYVESVEHIENPYNIQSRRSLDKCVNSFGRKLIQLCYTTGLTVANGRLGDDSDGKFTFCTSRGRSVNDYLLVSPIDYKLISYFNVLQFNEFSDHSPLFFQLNFSNNRPQNKNHKLHKYIKWDSNKNSDYMEVLQTERSALFSLVDTISSKNDLNTAELSKSVFKLYSKRISTESTFTVTEIQIWTYQTNLQVVKLDTKLTV</sequence>
<accession>A0A8B6G3T0</accession>
<name>A0A8B6G3T0_MYTGA</name>
<evidence type="ECO:0000313" key="1">
    <source>
        <dbReference type="EMBL" id="VDI58189.1"/>
    </source>
</evidence>
<dbReference type="OrthoDB" id="6146264at2759"/>
<evidence type="ECO:0000313" key="2">
    <source>
        <dbReference type="Proteomes" id="UP000596742"/>
    </source>
</evidence>
<dbReference type="Gene3D" id="3.60.10.10">
    <property type="entry name" value="Endonuclease/exonuclease/phosphatase"/>
    <property type="match status" value="1"/>
</dbReference>
<comment type="caution">
    <text evidence="1">The sequence shown here is derived from an EMBL/GenBank/DDBJ whole genome shotgun (WGS) entry which is preliminary data.</text>
</comment>
<gene>
    <name evidence="1" type="ORF">MGAL_10B032384</name>
</gene>
<protein>
    <recommendedName>
        <fullName evidence="3">Endonuclease/exonuclease/phosphatase domain-containing protein</fullName>
    </recommendedName>
</protein>
<dbReference type="Proteomes" id="UP000596742">
    <property type="component" value="Unassembled WGS sequence"/>
</dbReference>
<organism evidence="1 2">
    <name type="scientific">Mytilus galloprovincialis</name>
    <name type="common">Mediterranean mussel</name>
    <dbReference type="NCBI Taxonomy" id="29158"/>
    <lineage>
        <taxon>Eukaryota</taxon>
        <taxon>Metazoa</taxon>
        <taxon>Spiralia</taxon>
        <taxon>Lophotrochozoa</taxon>
        <taxon>Mollusca</taxon>
        <taxon>Bivalvia</taxon>
        <taxon>Autobranchia</taxon>
        <taxon>Pteriomorphia</taxon>
        <taxon>Mytilida</taxon>
        <taxon>Mytiloidea</taxon>
        <taxon>Mytilidae</taxon>
        <taxon>Mytilinae</taxon>
        <taxon>Mytilus</taxon>
    </lineage>
</organism>
<reference evidence="1" key="1">
    <citation type="submission" date="2018-11" db="EMBL/GenBank/DDBJ databases">
        <authorList>
            <person name="Alioto T."/>
            <person name="Alioto T."/>
        </authorList>
    </citation>
    <scope>NUCLEOTIDE SEQUENCE</scope>
</reference>
<dbReference type="EMBL" id="UYJE01007813">
    <property type="protein sequence ID" value="VDI58189.1"/>
    <property type="molecule type" value="Genomic_DNA"/>
</dbReference>
<proteinExistence type="predicted"/>
<keyword evidence="2" id="KW-1185">Reference proteome</keyword>
<dbReference type="AlphaFoldDB" id="A0A8B6G3T0"/>
<dbReference type="SUPFAM" id="SSF56219">
    <property type="entry name" value="DNase I-like"/>
    <property type="match status" value="1"/>
</dbReference>